<feature type="compositionally biased region" description="Low complexity" evidence="1">
    <location>
        <begin position="787"/>
        <end position="820"/>
    </location>
</feature>
<accession>A0AAV7IMM7</accession>
<feature type="region of interest" description="Disordered" evidence="1">
    <location>
        <begin position="132"/>
        <end position="155"/>
    </location>
</feature>
<dbReference type="Proteomes" id="UP000826195">
    <property type="component" value="Unassembled WGS sequence"/>
</dbReference>
<feature type="compositionally biased region" description="Polar residues" evidence="1">
    <location>
        <begin position="533"/>
        <end position="553"/>
    </location>
</feature>
<feature type="compositionally biased region" description="Basic and acidic residues" evidence="1">
    <location>
        <begin position="768"/>
        <end position="786"/>
    </location>
</feature>
<feature type="region of interest" description="Disordered" evidence="1">
    <location>
        <begin position="356"/>
        <end position="437"/>
    </location>
</feature>
<feature type="compositionally biased region" description="Polar residues" evidence="1">
    <location>
        <begin position="187"/>
        <end position="207"/>
    </location>
</feature>
<feature type="region of interest" description="Disordered" evidence="1">
    <location>
        <begin position="733"/>
        <end position="844"/>
    </location>
</feature>
<feature type="compositionally biased region" description="Basic and acidic residues" evidence="1">
    <location>
        <begin position="388"/>
        <end position="402"/>
    </location>
</feature>
<dbReference type="AlphaFoldDB" id="A0AAV7IMM7"/>
<feature type="compositionally biased region" description="Basic and acidic residues" evidence="1">
    <location>
        <begin position="281"/>
        <end position="297"/>
    </location>
</feature>
<evidence type="ECO:0000313" key="2">
    <source>
        <dbReference type="EMBL" id="KAH0554186.1"/>
    </source>
</evidence>
<reference evidence="2 3" key="1">
    <citation type="journal article" date="2021" name="J. Hered.">
        <title>A chromosome-level genome assembly of the parasitoid wasp, Cotesia glomerata (Hymenoptera: Braconidae).</title>
        <authorList>
            <person name="Pinto B.J."/>
            <person name="Weis J.J."/>
            <person name="Gamble T."/>
            <person name="Ode P.J."/>
            <person name="Paul R."/>
            <person name="Zaspel J.M."/>
        </authorList>
    </citation>
    <scope>NUCLEOTIDE SEQUENCE [LARGE SCALE GENOMIC DNA]</scope>
    <source>
        <strain evidence="2">CgM1</strain>
    </source>
</reference>
<keyword evidence="3" id="KW-1185">Reference proteome</keyword>
<feature type="compositionally biased region" description="Low complexity" evidence="1">
    <location>
        <begin position="208"/>
        <end position="219"/>
    </location>
</feature>
<name>A0AAV7IMM7_COTGL</name>
<feature type="compositionally biased region" description="Basic residues" evidence="1">
    <location>
        <begin position="734"/>
        <end position="743"/>
    </location>
</feature>
<sequence length="844" mass="95136">MAKKSKIMPLSNKYKKVKRPTVLVKRNQMKRKSISKPRNLLYEKLKANNNALARALSKEKQDHQYTFSHSLALTSQIQDMQVAINKRDEILSKILQNSKQGLELLVKATGFLTDTIQSCRTIVQTDPINIRTNLSRSPMPRRDSSRQSVKSPARGVVQPMVSGHTITKPVINLSRINMPRIRTSPNLSDIEESISTPERSSLRIDNNASSVETTATGTSSTATNFVRLPANQQNSFPTRRVERLLPERIRRSTARISDEVDDLSESNSSRRSKSRRTSRYSRRESPNSERLSVNRESRFNRESLPEMFKSPRVALQDVSRFLRNNAQTVNVKTIFENDNTPGNLSSMEISTIVEPTNDQNISVQNDESSENNIDKLSESWTAPTYGFDSRKNDSKKSNKADDPLEGSSWMHTSESLDIDEDNSNNQSTLQASNSSNVNSSATFVITSETAATLEIATNADQTVDEDDPNDSSRIEWAENRCTISSSSSDSEEDSNDDVDDIQYSKFFSVNTRNRKMNSYVSDGDNNHDKSKNVSKYSSTSVESPKSRKFSTQHNNDENNEDEVDDDDDGEKCGNWGRLAASINTRTRRTDDNEANNDNNHLLRISSNVTTERSRQPIDSDEDFTMIIKKRPCPSRNLPFDINELNLPVLEGPLVETPQVDPEPEFTTEINMVTRVINSTMPRGAIRESLIDNSSVLIPQINETLSRTSTEMDRLNNTTTRTSEESFIGHPDILKRKRRNKHRLISSSDSEPSSPLEIASKCKRKSTKKKDPSTAKVVLEKLEESKKMLSITSRTSSNSFSSLQVDQQSDSDSSNASSKISGRPRRRKAPKNLREPPLGTKLRRH</sequence>
<feature type="compositionally biased region" description="Acidic residues" evidence="1">
    <location>
        <begin position="489"/>
        <end position="499"/>
    </location>
</feature>
<organism evidence="2 3">
    <name type="scientific">Cotesia glomerata</name>
    <name type="common">Lepidopteran parasitic wasp</name>
    <name type="synonym">Apanteles glomeratus</name>
    <dbReference type="NCBI Taxonomy" id="32391"/>
    <lineage>
        <taxon>Eukaryota</taxon>
        <taxon>Metazoa</taxon>
        <taxon>Ecdysozoa</taxon>
        <taxon>Arthropoda</taxon>
        <taxon>Hexapoda</taxon>
        <taxon>Insecta</taxon>
        <taxon>Pterygota</taxon>
        <taxon>Neoptera</taxon>
        <taxon>Endopterygota</taxon>
        <taxon>Hymenoptera</taxon>
        <taxon>Apocrita</taxon>
        <taxon>Ichneumonoidea</taxon>
        <taxon>Braconidae</taxon>
        <taxon>Microgastrinae</taxon>
        <taxon>Cotesia</taxon>
    </lineage>
</organism>
<protein>
    <submittedName>
        <fullName evidence="2">Uncharacterized protein</fullName>
    </submittedName>
</protein>
<feature type="compositionally biased region" description="Basic residues" evidence="1">
    <location>
        <begin position="821"/>
        <end position="830"/>
    </location>
</feature>
<gene>
    <name evidence="2" type="ORF">KQX54_008394</name>
</gene>
<feature type="compositionally biased region" description="Acidic residues" evidence="1">
    <location>
        <begin position="557"/>
        <end position="569"/>
    </location>
</feature>
<feature type="compositionally biased region" description="Basic residues" evidence="1">
    <location>
        <begin position="270"/>
        <end position="280"/>
    </location>
</feature>
<evidence type="ECO:0000256" key="1">
    <source>
        <dbReference type="SAM" id="MobiDB-lite"/>
    </source>
</evidence>
<feature type="compositionally biased region" description="Polar residues" evidence="1">
    <location>
        <begin position="356"/>
        <end position="366"/>
    </location>
</feature>
<feature type="region of interest" description="Disordered" evidence="1">
    <location>
        <begin position="187"/>
        <end position="219"/>
    </location>
</feature>
<feature type="compositionally biased region" description="Low complexity" evidence="1">
    <location>
        <begin position="744"/>
        <end position="757"/>
    </location>
</feature>
<proteinExistence type="predicted"/>
<evidence type="ECO:0000313" key="3">
    <source>
        <dbReference type="Proteomes" id="UP000826195"/>
    </source>
</evidence>
<feature type="region of interest" description="Disordered" evidence="1">
    <location>
        <begin position="456"/>
        <end position="499"/>
    </location>
</feature>
<comment type="caution">
    <text evidence="2">The sequence shown here is derived from an EMBL/GenBank/DDBJ whole genome shotgun (WGS) entry which is preliminary data.</text>
</comment>
<feature type="region of interest" description="Disordered" evidence="1">
    <location>
        <begin position="517"/>
        <end position="573"/>
    </location>
</feature>
<dbReference type="EMBL" id="JAHXZJ010001119">
    <property type="protein sequence ID" value="KAH0554186.1"/>
    <property type="molecule type" value="Genomic_DNA"/>
</dbReference>
<feature type="region of interest" description="Disordered" evidence="1">
    <location>
        <begin position="258"/>
        <end position="297"/>
    </location>
</feature>